<organism evidence="2 4">
    <name type="scientific">Adineta steineri</name>
    <dbReference type="NCBI Taxonomy" id="433720"/>
    <lineage>
        <taxon>Eukaryota</taxon>
        <taxon>Metazoa</taxon>
        <taxon>Spiralia</taxon>
        <taxon>Gnathifera</taxon>
        <taxon>Rotifera</taxon>
        <taxon>Eurotatoria</taxon>
        <taxon>Bdelloidea</taxon>
        <taxon>Adinetida</taxon>
        <taxon>Adinetidae</taxon>
        <taxon>Adineta</taxon>
    </lineage>
</organism>
<sequence>MTTQLESLSNEILFNLFEHISLLDLFRIFYNINIRFNNLILDRYQNYSLDFRSLRKKDLHTICHDYLPLIINQIIYLRLSDDDDTPKQSIDFLSYNIKLHQFKTLRSLTFFHIIFDLKMEEFLFHDIHQLSCLTHLKFVDCRIESNYNRHDTKSYNFIDQIWSHEKLIYCYLEHYFILPTVISSSIQYLYIKRGGWEYKNLITLMEKTPNLQYFSTLVTFSTACDSSDEIDKTPPSSMNLSMKELKLIGISSPKLMINTLFRMPNLVHLNIESSFIYFDGNQWKDVIQNNLPKLKIFHLNMTYEYKNLKNKENQVDTILDTYRNSFWVDEHQWFMGCLWDNSKNSSWICLHSLPFSFRNYFQPKSQNNYRTKWINSSSKIKYSYNNIAYLNYNRSLFRKKNFLNMKFSNLQYLDIKLPYDNHLFLTCSKFDNLIVLRLNLSYNYSLFKLQALLDKLSRLITLEFQSWLTTEEIPPFNLTSKSVRRLNLNGRNELKHFHCFNRQQSIKLSKSPLGIQCQVLHIEVNDVLAILELAFKMFNLRTLHVRYDKDPRNQRPELIDWLQYHLPSTMIVTQRCYGEYIIQPKIY</sequence>
<dbReference type="EMBL" id="CAJNOG010000050">
    <property type="protein sequence ID" value="CAF0844926.1"/>
    <property type="molecule type" value="Genomic_DNA"/>
</dbReference>
<evidence type="ECO:0000259" key="1">
    <source>
        <dbReference type="PROSITE" id="PS50181"/>
    </source>
</evidence>
<accession>A0A813VST4</accession>
<dbReference type="EMBL" id="CAJOAZ010003048">
    <property type="protein sequence ID" value="CAF3980528.1"/>
    <property type="molecule type" value="Genomic_DNA"/>
</dbReference>
<name>A0A813VST4_9BILA</name>
<gene>
    <name evidence="2" type="ORF">JYZ213_LOCUS7571</name>
    <name evidence="3" type="ORF">OXD698_LOCUS28359</name>
</gene>
<evidence type="ECO:0000313" key="2">
    <source>
        <dbReference type="EMBL" id="CAF0844926.1"/>
    </source>
</evidence>
<evidence type="ECO:0000313" key="3">
    <source>
        <dbReference type="EMBL" id="CAF3980528.1"/>
    </source>
</evidence>
<reference evidence="2" key="1">
    <citation type="submission" date="2021-02" db="EMBL/GenBank/DDBJ databases">
        <authorList>
            <person name="Nowell W R."/>
        </authorList>
    </citation>
    <scope>NUCLEOTIDE SEQUENCE</scope>
</reference>
<feature type="domain" description="F-box" evidence="1">
    <location>
        <begin position="2"/>
        <end position="54"/>
    </location>
</feature>
<dbReference type="AlphaFoldDB" id="A0A813VST4"/>
<evidence type="ECO:0000313" key="4">
    <source>
        <dbReference type="Proteomes" id="UP000663845"/>
    </source>
</evidence>
<dbReference type="InterPro" id="IPR001810">
    <property type="entry name" value="F-box_dom"/>
</dbReference>
<dbReference type="Proteomes" id="UP000663844">
    <property type="component" value="Unassembled WGS sequence"/>
</dbReference>
<proteinExistence type="predicted"/>
<dbReference type="Proteomes" id="UP000663845">
    <property type="component" value="Unassembled WGS sequence"/>
</dbReference>
<comment type="caution">
    <text evidence="2">The sequence shown here is derived from an EMBL/GenBank/DDBJ whole genome shotgun (WGS) entry which is preliminary data.</text>
</comment>
<dbReference type="PROSITE" id="PS50181">
    <property type="entry name" value="FBOX"/>
    <property type="match status" value="1"/>
</dbReference>
<protein>
    <recommendedName>
        <fullName evidence="1">F-box domain-containing protein</fullName>
    </recommendedName>
</protein>